<evidence type="ECO:0008006" key="4">
    <source>
        <dbReference type="Google" id="ProtNLM"/>
    </source>
</evidence>
<evidence type="ECO:0000313" key="3">
    <source>
        <dbReference type="Proteomes" id="UP000078576"/>
    </source>
</evidence>
<keyword evidence="3" id="KW-1185">Reference proteome</keyword>
<organism evidence="2 3">
    <name type="scientific">Cytospora mali</name>
    <name type="common">Apple Valsa canker fungus</name>
    <name type="synonym">Valsa mali</name>
    <dbReference type="NCBI Taxonomy" id="578113"/>
    <lineage>
        <taxon>Eukaryota</taxon>
        <taxon>Fungi</taxon>
        <taxon>Dikarya</taxon>
        <taxon>Ascomycota</taxon>
        <taxon>Pezizomycotina</taxon>
        <taxon>Sordariomycetes</taxon>
        <taxon>Sordariomycetidae</taxon>
        <taxon>Diaporthales</taxon>
        <taxon>Cytosporaceae</taxon>
        <taxon>Cytospora</taxon>
    </lineage>
</organism>
<gene>
    <name evidence="2" type="ORF">VP1G_01246</name>
</gene>
<feature type="compositionally biased region" description="Polar residues" evidence="1">
    <location>
        <begin position="768"/>
        <end position="783"/>
    </location>
</feature>
<dbReference type="PANTHER" id="PTHR38166">
    <property type="entry name" value="C2H2-TYPE DOMAIN-CONTAINING PROTEIN-RELATED"/>
    <property type="match status" value="1"/>
</dbReference>
<dbReference type="OrthoDB" id="3521097at2759"/>
<feature type="region of interest" description="Disordered" evidence="1">
    <location>
        <begin position="431"/>
        <end position="482"/>
    </location>
</feature>
<evidence type="ECO:0000313" key="2">
    <source>
        <dbReference type="EMBL" id="KUI53738.1"/>
    </source>
</evidence>
<dbReference type="EMBL" id="KN714670">
    <property type="protein sequence ID" value="KUI53738.1"/>
    <property type="molecule type" value="Genomic_DNA"/>
</dbReference>
<feature type="compositionally biased region" description="Basic and acidic residues" evidence="1">
    <location>
        <begin position="447"/>
        <end position="461"/>
    </location>
</feature>
<feature type="compositionally biased region" description="Acidic residues" evidence="1">
    <location>
        <begin position="529"/>
        <end position="538"/>
    </location>
</feature>
<feature type="region of interest" description="Disordered" evidence="1">
    <location>
        <begin position="196"/>
        <end position="218"/>
    </location>
</feature>
<reference evidence="3" key="1">
    <citation type="submission" date="2014-12" db="EMBL/GenBank/DDBJ databases">
        <title>Genome Sequence of Valsa Canker Pathogens Uncovers a Specific Adaption of Colonization on Woody Bark.</title>
        <authorList>
            <person name="Yin Z."/>
            <person name="Liu H."/>
            <person name="Gao X."/>
            <person name="Li Z."/>
            <person name="Song N."/>
            <person name="Ke X."/>
            <person name="Dai Q."/>
            <person name="Wu Y."/>
            <person name="Sun Y."/>
            <person name="Xu J.-R."/>
            <person name="Kang Z.K."/>
            <person name="Wang L."/>
            <person name="Huang L."/>
        </authorList>
    </citation>
    <scope>NUCLEOTIDE SEQUENCE [LARGE SCALE GENOMIC DNA]</scope>
    <source>
        <strain evidence="3">SXYL134</strain>
    </source>
</reference>
<feature type="compositionally biased region" description="Low complexity" evidence="1">
    <location>
        <begin position="496"/>
        <end position="513"/>
    </location>
</feature>
<feature type="region of interest" description="Disordered" evidence="1">
    <location>
        <begin position="28"/>
        <end position="81"/>
    </location>
</feature>
<feature type="region of interest" description="Disordered" evidence="1">
    <location>
        <begin position="496"/>
        <end position="556"/>
    </location>
</feature>
<dbReference type="AlphaFoldDB" id="A0A194UQ18"/>
<feature type="compositionally biased region" description="Polar residues" evidence="1">
    <location>
        <begin position="432"/>
        <end position="446"/>
    </location>
</feature>
<protein>
    <recommendedName>
        <fullName evidence="4">C2H2-type domain-containing protein</fullName>
    </recommendedName>
</protein>
<dbReference type="PANTHER" id="PTHR38166:SF1">
    <property type="entry name" value="C2H2-TYPE DOMAIN-CONTAINING PROTEIN"/>
    <property type="match status" value="1"/>
</dbReference>
<feature type="compositionally biased region" description="Low complexity" evidence="1">
    <location>
        <begin position="748"/>
        <end position="767"/>
    </location>
</feature>
<evidence type="ECO:0000256" key="1">
    <source>
        <dbReference type="SAM" id="MobiDB-lite"/>
    </source>
</evidence>
<feature type="compositionally biased region" description="Polar residues" evidence="1">
    <location>
        <begin position="28"/>
        <end position="39"/>
    </location>
</feature>
<proteinExistence type="predicted"/>
<name>A0A194UQ18_CYTMA</name>
<feature type="region of interest" description="Disordered" evidence="1">
    <location>
        <begin position="746"/>
        <end position="789"/>
    </location>
</feature>
<dbReference type="STRING" id="694573.A0A194UQ18"/>
<accession>A0A194UQ18</accession>
<dbReference type="Proteomes" id="UP000078576">
    <property type="component" value="Unassembled WGS sequence"/>
</dbReference>
<sequence>MTPPVSSKAPAHGETDYWDSRTTLNEYVGPRSQSIQNNHRYGKRRVDSPSESEDFIASKSGFSDSTLVNPEDSYDPGESHDPWQDAITSKAFPNSTIRLVVPGVGLHKGTTSVRLWNGTPQLQIKRERGRSEPAVASDELLKNLEPGRGGDSTFAPLPLGLQTFKRGPSGANANLWQDTIMPTTCAGRVSRGQVDGIGDQRSDLLPSDAHSTTRRDAGHNASISDVVICPSRGDHPYEWPGPYEHLTLEVDGLERGADEELVSPLALKGSSRPLGIGRQSLQLSEFSESELAVTTPADSEPSSQLTNLWKSWTSSELTFYSLPHGPSRGGGELPSPSVELTRDEYTDIPSGQRRSVSISTRSIDGAASEQIVAMGRQTSRDTGITDDTEQLSWTSDDRFTMRSSHPFLSVESLAVRKVVECFQVWNLGLGSTVASNNTPTSGSIQKQPKDKGKNPETRPARDEDESSENGGDGPPPKRSSVVRKVVRYFQGWNLGSGSTVASEASSSSGSSETQQKDKGKNTKKRPARDDDEPNENGEDGPPPKKRNRKKVSEGQPRLACHFQKRYPEKHPTCGGWLLISHVKQHLRIKHTRSPYYCPRCNITFKTEEDRDEHIERSISSPCTKTFYDASQEISARVAKQLQKRVEPACDLHEQWFSVWDTIFPGIDRPATCTYDICSELPIQVLGLYSYLETQGPGAVISVLQRHGLTIIPESHGPMPPDLQIYIRRVLFQACREIYQDWYSQRDQTGSANSSSPSASNSQTTNNAVQRTPFSIGNEGSNAMSLPPESDLRRIRRISVSGTQSQTHYRSPRSPTFMHDCGRNENGIPWCTNTAADGSAAFDDYAPQDESYSTLQYSLEDGHIADAVFDFDMSMLQNFDAGDQEGNQHDQSPGTARLLQAWI</sequence>